<proteinExistence type="predicted"/>
<evidence type="ECO:0000259" key="2">
    <source>
        <dbReference type="Pfam" id="PF25040"/>
    </source>
</evidence>
<protein>
    <recommendedName>
        <fullName evidence="2">Bridge-like lipid transfer protein family member 1 C-terminal domain-containing protein</fullName>
    </recommendedName>
</protein>
<reference evidence="3" key="2">
    <citation type="submission" date="2020-05" db="UniProtKB">
        <authorList>
            <consortium name="EnsemblMetazoa"/>
        </authorList>
    </citation>
    <scope>IDENTIFICATION</scope>
    <source>
        <strain evidence="3">IAEA</strain>
    </source>
</reference>
<dbReference type="InterPro" id="IPR056742">
    <property type="entry name" value="BLTP1_C"/>
</dbReference>
<dbReference type="InterPro" id="IPR033616">
    <property type="entry name" value="BLTP1"/>
</dbReference>
<dbReference type="AlphaFoldDB" id="A0A1A9WZJ1"/>
<keyword evidence="1" id="KW-0732">Signal</keyword>
<dbReference type="PANTHER" id="PTHR31640:SF1">
    <property type="entry name" value="BRIDGE-LIKE LIPID TRANSFER PROTEIN FAMILY MEMBER 1"/>
    <property type="match status" value="1"/>
</dbReference>
<dbReference type="VEuPathDB" id="VectorBase:GBRI038511"/>
<dbReference type="STRING" id="37001.A0A1A9WZJ1"/>
<feature type="domain" description="Bridge-like lipid transfer protein family member 1 C-terminal" evidence="2">
    <location>
        <begin position="74"/>
        <end position="103"/>
    </location>
</feature>
<dbReference type="GO" id="GO:0098793">
    <property type="term" value="C:presynapse"/>
    <property type="evidence" value="ECO:0007669"/>
    <property type="project" value="GOC"/>
</dbReference>
<evidence type="ECO:0000313" key="3">
    <source>
        <dbReference type="EnsemblMetazoa" id="GBRI038511-PA"/>
    </source>
</evidence>
<sequence length="190" mass="21306">MIILLRFLIISSILTSPATDAWPLFAWMTLQSTPEETIISPHILEFLEQTLEPTKADSSESQTPSANTTLLFVVQISCLPVSRVECMLQLPSLDIVFSSKRSVDEEQQPMMGVHISDSTQMPPVSEKDKTPHLSVIECLADFNVYIFHPYGGKKTNIKEAQFSPLTDNERKDSLSINVEFSSDPMMKSLQ</sequence>
<dbReference type="Pfam" id="PF25040">
    <property type="entry name" value="BLTP1_C"/>
    <property type="match status" value="1"/>
</dbReference>
<dbReference type="GO" id="GO:0048488">
    <property type="term" value="P:synaptic vesicle endocytosis"/>
    <property type="evidence" value="ECO:0007669"/>
    <property type="project" value="TreeGrafter"/>
</dbReference>
<organism evidence="3 4">
    <name type="scientific">Glossina brevipalpis</name>
    <dbReference type="NCBI Taxonomy" id="37001"/>
    <lineage>
        <taxon>Eukaryota</taxon>
        <taxon>Metazoa</taxon>
        <taxon>Ecdysozoa</taxon>
        <taxon>Arthropoda</taxon>
        <taxon>Hexapoda</taxon>
        <taxon>Insecta</taxon>
        <taxon>Pterygota</taxon>
        <taxon>Neoptera</taxon>
        <taxon>Endopterygota</taxon>
        <taxon>Diptera</taxon>
        <taxon>Brachycera</taxon>
        <taxon>Muscomorpha</taxon>
        <taxon>Hippoboscoidea</taxon>
        <taxon>Glossinidae</taxon>
        <taxon>Glossina</taxon>
    </lineage>
</organism>
<dbReference type="Proteomes" id="UP000091820">
    <property type="component" value="Unassembled WGS sequence"/>
</dbReference>
<name>A0A1A9WZJ1_9MUSC</name>
<feature type="chain" id="PRO_5008400838" description="Bridge-like lipid transfer protein family member 1 C-terminal domain-containing protein" evidence="1">
    <location>
        <begin position="22"/>
        <end position="190"/>
    </location>
</feature>
<dbReference type="EnsemblMetazoa" id="GBRI038511-RA">
    <property type="protein sequence ID" value="GBRI038511-PA"/>
    <property type="gene ID" value="GBRI038511"/>
</dbReference>
<feature type="signal peptide" evidence="1">
    <location>
        <begin position="1"/>
        <end position="21"/>
    </location>
</feature>
<evidence type="ECO:0000256" key="1">
    <source>
        <dbReference type="SAM" id="SignalP"/>
    </source>
</evidence>
<keyword evidence="4" id="KW-1185">Reference proteome</keyword>
<reference evidence="4" key="1">
    <citation type="submission" date="2014-03" db="EMBL/GenBank/DDBJ databases">
        <authorList>
            <person name="Aksoy S."/>
            <person name="Warren W."/>
            <person name="Wilson R.K."/>
        </authorList>
    </citation>
    <scope>NUCLEOTIDE SEQUENCE [LARGE SCALE GENOMIC DNA]</scope>
    <source>
        <strain evidence="4">IAEA</strain>
    </source>
</reference>
<dbReference type="PANTHER" id="PTHR31640">
    <property type="entry name" value="TRANSMEMBRANE PROTEIN KIAA1109"/>
    <property type="match status" value="1"/>
</dbReference>
<evidence type="ECO:0000313" key="4">
    <source>
        <dbReference type="Proteomes" id="UP000091820"/>
    </source>
</evidence>
<accession>A0A1A9WZJ1</accession>